<dbReference type="Gene3D" id="3.30.70.920">
    <property type="match status" value="1"/>
</dbReference>
<dbReference type="KEGG" id="kro:BVG79_00338"/>
<keyword evidence="1" id="KW-0805">Transcription regulation</keyword>
<dbReference type="OrthoDB" id="7847328at2"/>
<dbReference type="GO" id="GO:0043200">
    <property type="term" value="P:response to amino acid"/>
    <property type="evidence" value="ECO:0007669"/>
    <property type="project" value="TreeGrafter"/>
</dbReference>
<dbReference type="GO" id="GO:0005829">
    <property type="term" value="C:cytosol"/>
    <property type="evidence" value="ECO:0007669"/>
    <property type="project" value="TreeGrafter"/>
</dbReference>
<evidence type="ECO:0000313" key="5">
    <source>
        <dbReference type="EMBL" id="ARO13694.1"/>
    </source>
</evidence>
<dbReference type="SUPFAM" id="SSF46785">
    <property type="entry name" value="Winged helix' DNA-binding domain"/>
    <property type="match status" value="1"/>
</dbReference>
<organism evidence="5 6">
    <name type="scientific">Ketogulonicigenium robustum</name>
    <dbReference type="NCBI Taxonomy" id="92947"/>
    <lineage>
        <taxon>Bacteria</taxon>
        <taxon>Pseudomonadati</taxon>
        <taxon>Pseudomonadota</taxon>
        <taxon>Alphaproteobacteria</taxon>
        <taxon>Rhodobacterales</taxon>
        <taxon>Roseobacteraceae</taxon>
        <taxon>Ketogulonicigenium</taxon>
    </lineage>
</organism>
<dbReference type="PRINTS" id="PR00033">
    <property type="entry name" value="HTHASNC"/>
</dbReference>
<dbReference type="Pfam" id="PF01037">
    <property type="entry name" value="AsnC_trans_reg"/>
    <property type="match status" value="1"/>
</dbReference>
<proteinExistence type="predicted"/>
<dbReference type="PROSITE" id="PS00519">
    <property type="entry name" value="HTH_ASNC_1"/>
    <property type="match status" value="1"/>
</dbReference>
<dbReference type="SUPFAM" id="SSF54909">
    <property type="entry name" value="Dimeric alpha+beta barrel"/>
    <property type="match status" value="1"/>
</dbReference>
<dbReference type="SMART" id="SM00344">
    <property type="entry name" value="HTH_ASNC"/>
    <property type="match status" value="1"/>
</dbReference>
<dbReference type="PROSITE" id="PS50956">
    <property type="entry name" value="HTH_ASNC_2"/>
    <property type="match status" value="1"/>
</dbReference>
<dbReference type="InterPro" id="IPR011008">
    <property type="entry name" value="Dimeric_a/b-barrel"/>
</dbReference>
<dbReference type="InterPro" id="IPR019888">
    <property type="entry name" value="Tscrpt_reg_AsnC-like"/>
</dbReference>
<dbReference type="InterPro" id="IPR000485">
    <property type="entry name" value="AsnC-type_HTH_dom"/>
</dbReference>
<evidence type="ECO:0000313" key="6">
    <source>
        <dbReference type="Proteomes" id="UP000242447"/>
    </source>
</evidence>
<dbReference type="InterPro" id="IPR019887">
    <property type="entry name" value="Tscrpt_reg_AsnC/Lrp_C"/>
</dbReference>
<dbReference type="Pfam" id="PF13412">
    <property type="entry name" value="HTH_24"/>
    <property type="match status" value="1"/>
</dbReference>
<feature type="domain" description="HTH asnC-type" evidence="4">
    <location>
        <begin position="2"/>
        <end position="68"/>
    </location>
</feature>
<reference evidence="5 6" key="1">
    <citation type="submission" date="2017-02" db="EMBL/GenBank/DDBJ databases">
        <title>Ketogulonicigenium robustum SPU B003 Genome sequencing and assembly.</title>
        <authorList>
            <person name="Li Y."/>
            <person name="Liu L."/>
            <person name="Wang C."/>
            <person name="Zhang M."/>
            <person name="Zhang T."/>
            <person name="Zhang Y."/>
        </authorList>
    </citation>
    <scope>NUCLEOTIDE SEQUENCE [LARGE SCALE GENOMIC DNA]</scope>
    <source>
        <strain evidence="5 6">SPU_B003</strain>
    </source>
</reference>
<dbReference type="Gene3D" id="1.10.10.10">
    <property type="entry name" value="Winged helix-like DNA-binding domain superfamily/Winged helix DNA-binding domain"/>
    <property type="match status" value="1"/>
</dbReference>
<dbReference type="InterPro" id="IPR019885">
    <property type="entry name" value="Tscrpt_reg_HTH_AsnC-type_CS"/>
</dbReference>
<dbReference type="InterPro" id="IPR036388">
    <property type="entry name" value="WH-like_DNA-bd_sf"/>
</dbReference>
<evidence type="ECO:0000256" key="2">
    <source>
        <dbReference type="ARBA" id="ARBA00023125"/>
    </source>
</evidence>
<gene>
    <name evidence="5" type="primary">ybaO</name>
    <name evidence="5" type="ORF">BVG79_00338</name>
</gene>
<dbReference type="InterPro" id="IPR036390">
    <property type="entry name" value="WH_DNA-bd_sf"/>
</dbReference>
<dbReference type="PANTHER" id="PTHR30154:SF17">
    <property type="entry name" value="DNA-BINDING TRANSCRIPTIONAL ACTIVATOR DECR"/>
    <property type="match status" value="1"/>
</dbReference>
<sequence length="153" mass="17707">MIDDRDRKILNLLQTDADTSIADLADRVALSVSACWRRVRRLYEQGFVLRRIALLDRQKMKVPTTVYVMVQTSDHSAEWLDKFRQAVVDIPEIIEVHRLTGNIDYLLKIVLPNVEHLDHIYKDLVAKVKFVDVSSYISMEEMKATTMIPTAYA</sequence>
<evidence type="ECO:0000256" key="1">
    <source>
        <dbReference type="ARBA" id="ARBA00023015"/>
    </source>
</evidence>
<dbReference type="AlphaFoldDB" id="A0A1W6NWV1"/>
<dbReference type="RefSeq" id="WP_085785372.1">
    <property type="nucleotide sequence ID" value="NZ_CP019937.1"/>
</dbReference>
<dbReference type="Proteomes" id="UP000242447">
    <property type="component" value="Chromosome"/>
</dbReference>
<dbReference type="EMBL" id="CP019937">
    <property type="protein sequence ID" value="ARO13694.1"/>
    <property type="molecule type" value="Genomic_DNA"/>
</dbReference>
<name>A0A1W6NWV1_9RHOB</name>
<dbReference type="GO" id="GO:0006355">
    <property type="term" value="P:regulation of DNA-templated transcription"/>
    <property type="evidence" value="ECO:0007669"/>
    <property type="project" value="UniProtKB-ARBA"/>
</dbReference>
<dbReference type="PANTHER" id="PTHR30154">
    <property type="entry name" value="LEUCINE-RESPONSIVE REGULATORY PROTEIN"/>
    <property type="match status" value="1"/>
</dbReference>
<dbReference type="CDD" id="cd00090">
    <property type="entry name" value="HTH_ARSR"/>
    <property type="match status" value="1"/>
</dbReference>
<dbReference type="GO" id="GO:0043565">
    <property type="term" value="F:sequence-specific DNA binding"/>
    <property type="evidence" value="ECO:0007669"/>
    <property type="project" value="InterPro"/>
</dbReference>
<keyword evidence="3" id="KW-0804">Transcription</keyword>
<evidence type="ECO:0000259" key="4">
    <source>
        <dbReference type="PROSITE" id="PS50956"/>
    </source>
</evidence>
<keyword evidence="2" id="KW-0238">DNA-binding</keyword>
<keyword evidence="6" id="KW-1185">Reference proteome</keyword>
<evidence type="ECO:0000256" key="3">
    <source>
        <dbReference type="ARBA" id="ARBA00023163"/>
    </source>
</evidence>
<dbReference type="InterPro" id="IPR011991">
    <property type="entry name" value="ArsR-like_HTH"/>
</dbReference>
<protein>
    <submittedName>
        <fullName evidence="5">Lrp/AsnC family transcriptional regulator</fullName>
    </submittedName>
</protein>
<accession>A0A1W6NWV1</accession>